<dbReference type="Pfam" id="PF05751">
    <property type="entry name" value="FixH"/>
    <property type="match status" value="1"/>
</dbReference>
<dbReference type="EMBL" id="SJPI01000002">
    <property type="protein sequence ID" value="TWT51239.1"/>
    <property type="molecule type" value="Genomic_DNA"/>
</dbReference>
<sequence>MPYEPERIVFDARANRNAAIRWGGVVVGFLTFTLCLGFAAITLATQDPSVAIVPDYYQKALDWDKTEKLRRDSEALGWVVQASVGSDGTLHIDLRNADGLPIKLRSGTVEIFRHARANHVVTRNVTASSSGTISIADVVTHNGLWTFRLDLLNDLGDHFVMSTDHRVEMGSYPLNSNNKD</sequence>
<dbReference type="RefSeq" id="WP_146516324.1">
    <property type="nucleotide sequence ID" value="NZ_SJPI01000002.1"/>
</dbReference>
<protein>
    <submittedName>
        <fullName evidence="2">FixH</fullName>
    </submittedName>
</protein>
<gene>
    <name evidence="2" type="ORF">Pla22_40160</name>
</gene>
<keyword evidence="1" id="KW-0472">Membrane</keyword>
<proteinExistence type="predicted"/>
<dbReference type="AlphaFoldDB" id="A0A5C5WMC0"/>
<dbReference type="InterPro" id="IPR008620">
    <property type="entry name" value="FixH"/>
</dbReference>
<organism evidence="2 3">
    <name type="scientific">Rubripirellula amarantea</name>
    <dbReference type="NCBI Taxonomy" id="2527999"/>
    <lineage>
        <taxon>Bacteria</taxon>
        <taxon>Pseudomonadati</taxon>
        <taxon>Planctomycetota</taxon>
        <taxon>Planctomycetia</taxon>
        <taxon>Pirellulales</taxon>
        <taxon>Pirellulaceae</taxon>
        <taxon>Rubripirellula</taxon>
    </lineage>
</organism>
<name>A0A5C5WMC0_9BACT</name>
<accession>A0A5C5WMC0</accession>
<dbReference type="Proteomes" id="UP000316598">
    <property type="component" value="Unassembled WGS sequence"/>
</dbReference>
<evidence type="ECO:0000313" key="2">
    <source>
        <dbReference type="EMBL" id="TWT51239.1"/>
    </source>
</evidence>
<dbReference type="OrthoDB" id="288113at2"/>
<keyword evidence="3" id="KW-1185">Reference proteome</keyword>
<feature type="transmembrane region" description="Helical" evidence="1">
    <location>
        <begin position="20"/>
        <end position="44"/>
    </location>
</feature>
<evidence type="ECO:0000256" key="1">
    <source>
        <dbReference type="SAM" id="Phobius"/>
    </source>
</evidence>
<comment type="caution">
    <text evidence="2">The sequence shown here is derived from an EMBL/GenBank/DDBJ whole genome shotgun (WGS) entry which is preliminary data.</text>
</comment>
<evidence type="ECO:0000313" key="3">
    <source>
        <dbReference type="Proteomes" id="UP000316598"/>
    </source>
</evidence>
<keyword evidence="1" id="KW-1133">Transmembrane helix</keyword>
<keyword evidence="1" id="KW-0812">Transmembrane</keyword>
<reference evidence="2 3" key="1">
    <citation type="submission" date="2019-02" db="EMBL/GenBank/DDBJ databases">
        <title>Deep-cultivation of Planctomycetes and their phenomic and genomic characterization uncovers novel biology.</title>
        <authorList>
            <person name="Wiegand S."/>
            <person name="Jogler M."/>
            <person name="Boedeker C."/>
            <person name="Pinto D."/>
            <person name="Vollmers J."/>
            <person name="Rivas-Marin E."/>
            <person name="Kohn T."/>
            <person name="Peeters S.H."/>
            <person name="Heuer A."/>
            <person name="Rast P."/>
            <person name="Oberbeckmann S."/>
            <person name="Bunk B."/>
            <person name="Jeske O."/>
            <person name="Meyerdierks A."/>
            <person name="Storesund J.E."/>
            <person name="Kallscheuer N."/>
            <person name="Luecker S."/>
            <person name="Lage O.M."/>
            <person name="Pohl T."/>
            <person name="Merkel B.J."/>
            <person name="Hornburger P."/>
            <person name="Mueller R.-W."/>
            <person name="Bruemmer F."/>
            <person name="Labrenz M."/>
            <person name="Spormann A.M."/>
            <person name="Op Den Camp H."/>
            <person name="Overmann J."/>
            <person name="Amann R."/>
            <person name="Jetten M.S.M."/>
            <person name="Mascher T."/>
            <person name="Medema M.H."/>
            <person name="Devos D.P."/>
            <person name="Kaster A.-K."/>
            <person name="Ovreas L."/>
            <person name="Rohde M."/>
            <person name="Galperin M.Y."/>
            <person name="Jogler C."/>
        </authorList>
    </citation>
    <scope>NUCLEOTIDE SEQUENCE [LARGE SCALE GENOMIC DNA]</scope>
    <source>
        <strain evidence="2 3">Pla22</strain>
    </source>
</reference>